<keyword evidence="2" id="KW-1185">Reference proteome</keyword>
<reference evidence="1 2" key="1">
    <citation type="submission" date="2019-08" db="EMBL/GenBank/DDBJ databases">
        <authorList>
            <person name="Peeters C."/>
        </authorList>
    </citation>
    <scope>NUCLEOTIDE SEQUENCE [LARGE SCALE GENOMIC DNA]</scope>
    <source>
        <strain evidence="1 2">LMG 31118</strain>
    </source>
</reference>
<proteinExistence type="predicted"/>
<accession>A0A5E5AVF3</accession>
<evidence type="ECO:0000313" key="2">
    <source>
        <dbReference type="Proteomes" id="UP000414136"/>
    </source>
</evidence>
<organism evidence="1 2">
    <name type="scientific">Pandoraea captiosa</name>
    <dbReference type="NCBI Taxonomy" id="2508302"/>
    <lineage>
        <taxon>Bacteria</taxon>
        <taxon>Pseudomonadati</taxon>
        <taxon>Pseudomonadota</taxon>
        <taxon>Betaproteobacteria</taxon>
        <taxon>Burkholderiales</taxon>
        <taxon>Burkholderiaceae</taxon>
        <taxon>Pandoraea</taxon>
    </lineage>
</organism>
<protein>
    <submittedName>
        <fullName evidence="1">Uncharacterized protein</fullName>
    </submittedName>
</protein>
<dbReference type="EMBL" id="CABPSQ010000026">
    <property type="protein sequence ID" value="VVE77087.1"/>
    <property type="molecule type" value="Genomic_DNA"/>
</dbReference>
<sequence length="190" mass="20514">MSASVRGDELFFSGCRPSLEIARDFVYLDTTTNKESISQADIYAVIANMFACVRSDNQGFAAKAGGKTSAVMAWSSGVYGHVLACPSNFEFYNDAILRAAFLRAASPSELLYAVDEESSARVRDIISAEASAWNNGGGAALPEFLLALATKRMRLADAHLHDVRVHLGKLKLPPYMMDLINEIGPSSDGE</sequence>
<evidence type="ECO:0000313" key="1">
    <source>
        <dbReference type="EMBL" id="VVE77087.1"/>
    </source>
</evidence>
<dbReference type="AlphaFoldDB" id="A0A5E5AVF3"/>
<dbReference type="Proteomes" id="UP000414136">
    <property type="component" value="Unassembled WGS sequence"/>
</dbReference>
<gene>
    <name evidence="1" type="ORF">PCA31118_05386</name>
</gene>
<name>A0A5E5AVF3_9BURK</name>